<comment type="caution">
    <text evidence="1">The sequence shown here is derived from an EMBL/GenBank/DDBJ whole genome shotgun (WGS) entry which is preliminary data.</text>
</comment>
<gene>
    <name evidence="1" type="ORF">BIFCAT_00618</name>
</gene>
<reference evidence="1 2" key="1">
    <citation type="submission" date="2008-10" db="EMBL/GenBank/DDBJ databases">
        <title>Draft genome sequence of Bifidobacterium catenulatum (DSM 16992).</title>
        <authorList>
            <person name="Sudarsanam P."/>
            <person name="Ley R."/>
            <person name="Guruge J."/>
            <person name="Turnbaugh P.J."/>
            <person name="Mahowald M."/>
            <person name="Liep D."/>
            <person name="Gordon J."/>
        </authorList>
    </citation>
    <scope>NUCLEOTIDE SEQUENCE [LARGE SCALE GENOMIC DNA]</scope>
    <source>
        <strain evidence="1 2">DSM 16992</strain>
    </source>
</reference>
<proteinExistence type="predicted"/>
<accession>B6XUF3</accession>
<protein>
    <submittedName>
        <fullName evidence="1">Uncharacterized protein</fullName>
    </submittedName>
</protein>
<dbReference type="Proteomes" id="UP000003882">
    <property type="component" value="Unassembled WGS sequence"/>
</dbReference>
<dbReference type="AlphaFoldDB" id="B6XUF3"/>
<sequence length="43" mass="5116">MSPYCIQYGRETSEDRPLQKTERIPYRKRSENETALVKILCLV</sequence>
<reference evidence="1 2" key="2">
    <citation type="submission" date="2008-10" db="EMBL/GenBank/DDBJ databases">
        <authorList>
            <person name="Fulton L."/>
            <person name="Clifton S."/>
            <person name="Fulton B."/>
            <person name="Xu J."/>
            <person name="Minx P."/>
            <person name="Pepin K.H."/>
            <person name="Johnson M."/>
            <person name="Bhonagiri V."/>
            <person name="Nash W.E."/>
            <person name="Mardis E.R."/>
            <person name="Wilson R.K."/>
        </authorList>
    </citation>
    <scope>NUCLEOTIDE SEQUENCE [LARGE SCALE GENOMIC DNA]</scope>
    <source>
        <strain evidence="1 2">DSM 16992</strain>
    </source>
</reference>
<dbReference type="EMBL" id="ABXY01000011">
    <property type="protein sequence ID" value="EEB21660.1"/>
    <property type="molecule type" value="Genomic_DNA"/>
</dbReference>
<organism evidence="1 2">
    <name type="scientific">Bifidobacterium catenulatum DSM 16992 = JCM 1194 = LMG 11043</name>
    <dbReference type="NCBI Taxonomy" id="566552"/>
    <lineage>
        <taxon>Bacteria</taxon>
        <taxon>Bacillati</taxon>
        <taxon>Actinomycetota</taxon>
        <taxon>Actinomycetes</taxon>
        <taxon>Bifidobacteriales</taxon>
        <taxon>Bifidobacteriaceae</taxon>
        <taxon>Bifidobacterium</taxon>
    </lineage>
</organism>
<dbReference type="eggNOG" id="ENOG5030ZZC">
    <property type="taxonomic scope" value="Bacteria"/>
</dbReference>
<name>B6XUF3_9BIFI</name>
<evidence type="ECO:0000313" key="2">
    <source>
        <dbReference type="Proteomes" id="UP000003882"/>
    </source>
</evidence>
<evidence type="ECO:0000313" key="1">
    <source>
        <dbReference type="EMBL" id="EEB21660.1"/>
    </source>
</evidence>